<feature type="region of interest" description="Disordered" evidence="1">
    <location>
        <begin position="1"/>
        <end position="40"/>
    </location>
</feature>
<dbReference type="Proteomes" id="UP001295794">
    <property type="component" value="Unassembled WGS sequence"/>
</dbReference>
<gene>
    <name evidence="3" type="ORF">MYCIT1_LOCUS12019</name>
</gene>
<evidence type="ECO:0000256" key="2">
    <source>
        <dbReference type="SAM" id="Phobius"/>
    </source>
</evidence>
<dbReference type="EMBL" id="CAVNYO010000138">
    <property type="protein sequence ID" value="CAK5268738.1"/>
    <property type="molecule type" value="Genomic_DNA"/>
</dbReference>
<organism evidence="3 4">
    <name type="scientific">Mycena citricolor</name>
    <dbReference type="NCBI Taxonomy" id="2018698"/>
    <lineage>
        <taxon>Eukaryota</taxon>
        <taxon>Fungi</taxon>
        <taxon>Dikarya</taxon>
        <taxon>Basidiomycota</taxon>
        <taxon>Agaricomycotina</taxon>
        <taxon>Agaricomycetes</taxon>
        <taxon>Agaricomycetidae</taxon>
        <taxon>Agaricales</taxon>
        <taxon>Marasmiineae</taxon>
        <taxon>Mycenaceae</taxon>
        <taxon>Mycena</taxon>
    </lineage>
</organism>
<proteinExistence type="predicted"/>
<feature type="transmembrane region" description="Helical" evidence="2">
    <location>
        <begin position="70"/>
        <end position="89"/>
    </location>
</feature>
<feature type="non-terminal residue" evidence="3">
    <location>
        <position position="112"/>
    </location>
</feature>
<evidence type="ECO:0000256" key="1">
    <source>
        <dbReference type="SAM" id="MobiDB-lite"/>
    </source>
</evidence>
<sequence>RREDSPVQDQPLDDIPMTKVTSRPPAPLRNRGTNRTNDTTTSALSRVRTLLVPDKPVAAAPGVLKSLRSIILASYLNILLVFIPISWAFHFTKQSDTLTFVCECLSLLHRAC</sequence>
<keyword evidence="4" id="KW-1185">Reference proteome</keyword>
<accession>A0AAD2H3H5</accession>
<name>A0AAD2H3H5_9AGAR</name>
<evidence type="ECO:0000313" key="3">
    <source>
        <dbReference type="EMBL" id="CAK5268738.1"/>
    </source>
</evidence>
<dbReference type="AlphaFoldDB" id="A0AAD2H3H5"/>
<keyword evidence="2" id="KW-1133">Transmembrane helix</keyword>
<comment type="caution">
    <text evidence="3">The sequence shown here is derived from an EMBL/GenBank/DDBJ whole genome shotgun (WGS) entry which is preliminary data.</text>
</comment>
<protein>
    <submittedName>
        <fullName evidence="3">Uncharacterized protein</fullName>
    </submittedName>
</protein>
<evidence type="ECO:0000313" key="4">
    <source>
        <dbReference type="Proteomes" id="UP001295794"/>
    </source>
</evidence>
<reference evidence="3" key="1">
    <citation type="submission" date="2023-11" db="EMBL/GenBank/DDBJ databases">
        <authorList>
            <person name="De Vega J J."/>
            <person name="De Vega J J."/>
        </authorList>
    </citation>
    <scope>NUCLEOTIDE SEQUENCE</scope>
</reference>
<keyword evidence="2" id="KW-0812">Transmembrane</keyword>
<feature type="compositionally biased region" description="Low complexity" evidence="1">
    <location>
        <begin position="29"/>
        <end position="40"/>
    </location>
</feature>
<keyword evidence="2" id="KW-0472">Membrane</keyword>